<dbReference type="NCBIfam" id="TIGR03297">
    <property type="entry name" value="Ppyr-DeCO2ase"/>
    <property type="match status" value="1"/>
</dbReference>
<dbReference type="STRING" id="325777.GW15_0203210"/>
<dbReference type="InterPro" id="IPR012001">
    <property type="entry name" value="Thiamin_PyroP_enz_TPP-bd_dom"/>
</dbReference>
<dbReference type="InterPro" id="IPR051818">
    <property type="entry name" value="TPP_dependent_decarboxylase"/>
</dbReference>
<dbReference type="GeneID" id="58004627"/>
<proteinExistence type="predicted"/>
<evidence type="ECO:0000256" key="3">
    <source>
        <dbReference type="ARBA" id="ARBA00023239"/>
    </source>
</evidence>
<dbReference type="Pfam" id="PF02775">
    <property type="entry name" value="TPP_enzyme_C"/>
    <property type="match status" value="1"/>
</dbReference>
<dbReference type="InterPro" id="IPR017684">
    <property type="entry name" value="Phosphono-pyrv_decarboxylase"/>
</dbReference>
<name>A0A098Q3A5_9XANT</name>
<evidence type="ECO:0000256" key="2">
    <source>
        <dbReference type="ARBA" id="ARBA00023052"/>
    </source>
</evidence>
<dbReference type="GO" id="GO:0030976">
    <property type="term" value="F:thiamine pyrophosphate binding"/>
    <property type="evidence" value="ECO:0007669"/>
    <property type="project" value="InterPro"/>
</dbReference>
<dbReference type="SUPFAM" id="SSF52518">
    <property type="entry name" value="Thiamin diphosphate-binding fold (THDP-binding)"/>
    <property type="match status" value="2"/>
</dbReference>
<evidence type="ECO:0000313" key="5">
    <source>
        <dbReference type="EMBL" id="KGE53333.1"/>
    </source>
</evidence>
<dbReference type="HOGENOM" id="CLU_042853_0_0_6"/>
<feature type="compositionally biased region" description="Low complexity" evidence="4">
    <location>
        <begin position="387"/>
        <end position="396"/>
    </location>
</feature>
<gene>
    <name evidence="5" type="ORF">GW15_0203210</name>
</gene>
<organism evidence="5 6">
    <name type="scientific">Xanthomonas axonopodis pv. vasculorum</name>
    <dbReference type="NCBI Taxonomy" id="325777"/>
    <lineage>
        <taxon>Bacteria</taxon>
        <taxon>Pseudomonadati</taxon>
        <taxon>Pseudomonadota</taxon>
        <taxon>Gammaproteobacteria</taxon>
        <taxon>Lysobacterales</taxon>
        <taxon>Lysobacteraceae</taxon>
        <taxon>Xanthomonas</taxon>
    </lineage>
</organism>
<feature type="region of interest" description="Disordered" evidence="4">
    <location>
        <begin position="381"/>
        <end position="405"/>
    </location>
</feature>
<keyword evidence="1" id="KW-0210">Decarboxylase</keyword>
<comment type="caution">
    <text evidence="5">The sequence shown here is derived from an EMBL/GenBank/DDBJ whole genome shotgun (WGS) entry which is preliminary data.</text>
</comment>
<dbReference type="EMBL" id="JPHD02000031">
    <property type="protein sequence ID" value="KGE53333.1"/>
    <property type="molecule type" value="Genomic_DNA"/>
</dbReference>
<dbReference type="PANTHER" id="PTHR42818">
    <property type="entry name" value="SULFOPYRUVATE DECARBOXYLASE SUBUNIT ALPHA"/>
    <property type="match status" value="1"/>
</dbReference>
<protein>
    <submittedName>
        <fullName evidence="5">Pyruvate decarboxylase</fullName>
    </submittedName>
</protein>
<dbReference type="Gene3D" id="3.40.50.970">
    <property type="match status" value="2"/>
</dbReference>
<dbReference type="RefSeq" id="WP_042821266.1">
    <property type="nucleotide sequence ID" value="NZ_CP053649.1"/>
</dbReference>
<sequence>MINGKEFVATASRLGFNFYTSVPCSYLAPLLNGVLGDPNVHHVTAASEGEAVGIAAGAYLAGRLPVVMLQNSGLGNAVNPLTSLNHVFRIPCLLICSWRGSPDVPDEPQHAVMGEITHSLLDVLRIPHARFPSEPDQIESTLRAAHTCIQQTRLPYALIVEPNVLEDENLLAQAVIRFPTATQSHFGGPESPLPSREDALRIVASMTPHQTAIIATTGKTGRELFSIRDDARNLYLVGSMGCASALGLGAALNTDHAVVVLDGDGAALMKLGNLSTIGRYQPASFIHVLLDNGVHDSTGGQPTNSGNIDFPSIAAACGYRATYVCHGDAALKQALDIALHSAGPHFIHLRTRPGSMHPLARPTVSPCEVGRRFAAHLQQPRAPTSHAAAFPAAARANTTQRSAAL</sequence>
<dbReference type="eggNOG" id="COG0028">
    <property type="taxonomic scope" value="Bacteria"/>
</dbReference>
<dbReference type="Proteomes" id="UP000028012">
    <property type="component" value="Unassembled WGS sequence"/>
</dbReference>
<reference evidence="5 6" key="1">
    <citation type="submission" date="2014-09" db="EMBL/GenBank/DDBJ databases">
        <title>A draft genome sequence for Xanthomonas axonopodis pv. vasculorum NCPPB 900.</title>
        <authorList>
            <person name="Harrison J."/>
            <person name="Studholme D.J."/>
        </authorList>
    </citation>
    <scope>NUCLEOTIDE SEQUENCE [LARGE SCALE GENOMIC DNA]</scope>
    <source>
        <strain evidence="5 6">NCPPB 900</strain>
    </source>
</reference>
<keyword evidence="5" id="KW-0670">Pyruvate</keyword>
<dbReference type="InterPro" id="IPR011766">
    <property type="entry name" value="TPP_enzyme_TPP-bd"/>
</dbReference>
<evidence type="ECO:0000256" key="4">
    <source>
        <dbReference type="SAM" id="MobiDB-lite"/>
    </source>
</evidence>
<evidence type="ECO:0000256" key="1">
    <source>
        <dbReference type="ARBA" id="ARBA00022793"/>
    </source>
</evidence>
<keyword evidence="3" id="KW-0456">Lyase</keyword>
<dbReference type="InterPro" id="IPR029061">
    <property type="entry name" value="THDP-binding"/>
</dbReference>
<dbReference type="GO" id="GO:0032923">
    <property type="term" value="P:organic phosphonate biosynthetic process"/>
    <property type="evidence" value="ECO:0007669"/>
    <property type="project" value="InterPro"/>
</dbReference>
<dbReference type="Pfam" id="PF02776">
    <property type="entry name" value="TPP_enzyme_N"/>
    <property type="match status" value="1"/>
</dbReference>
<accession>A0A098Q3A5</accession>
<dbReference type="CDD" id="cd07035">
    <property type="entry name" value="TPP_PYR_POX_like"/>
    <property type="match status" value="1"/>
</dbReference>
<dbReference type="AlphaFoldDB" id="A0A098Q3A5"/>
<dbReference type="eggNOG" id="COG4032">
    <property type="taxonomic scope" value="Bacteria"/>
</dbReference>
<keyword evidence="2" id="KW-0786">Thiamine pyrophosphate</keyword>
<dbReference type="GO" id="GO:0033980">
    <property type="term" value="F:phosphonopyruvate decarboxylase activity"/>
    <property type="evidence" value="ECO:0007669"/>
    <property type="project" value="InterPro"/>
</dbReference>
<evidence type="ECO:0000313" key="6">
    <source>
        <dbReference type="Proteomes" id="UP000028012"/>
    </source>
</evidence>
<dbReference type="PANTHER" id="PTHR42818:SF1">
    <property type="entry name" value="SULFOPYRUVATE DECARBOXYLASE"/>
    <property type="match status" value="1"/>
</dbReference>